<keyword evidence="2" id="KW-0732">Signal</keyword>
<sequence>MARLLQLSVAVLVSIMSATTPASPTAPAVSSRLVTGYEISRDYQCFATECWINCAYAACLYVTVKTDDAKTARFKVDDYSWDTQAAAIQLSQSGWQFRTTGTGESQVVDAAAAALGDAYIREPEDIPGYPKNPPTINNYYLRDQNDYQRCINWEPLKGTNVYWDHCLTGRALNMRGGSDMLCGETDPEVYTRPATVKVPGICPACESKHPPTEVPSMPQASRFQFIEYWMRKHREVDHSGWQREAPRVQPERQTPPTVETDKAEEEQKPETDSEFGERVRLELEEAIKDDIETESEQWHREKHEEILRQALKEEPGAKPTPKPAQESEDKDNHEGAEAEPAFLQPSDDGDLGDFFMIRRPSTSSEDGVIITTGLNITGLNIREAPEADSSNNNTTARTGTVLQTAMAAAHMTFEIITGRDKPVSDDADDDVESEDFDSEQGEPDAADEDWVLLAA</sequence>
<accession>A0AAE0NBJ0</accession>
<dbReference type="Proteomes" id="UP001287356">
    <property type="component" value="Unassembled WGS sequence"/>
</dbReference>
<dbReference type="EMBL" id="JAULSN010000003">
    <property type="protein sequence ID" value="KAK3377248.1"/>
    <property type="molecule type" value="Genomic_DNA"/>
</dbReference>
<organism evidence="3 4">
    <name type="scientific">Lasiosphaeria ovina</name>
    <dbReference type="NCBI Taxonomy" id="92902"/>
    <lineage>
        <taxon>Eukaryota</taxon>
        <taxon>Fungi</taxon>
        <taxon>Dikarya</taxon>
        <taxon>Ascomycota</taxon>
        <taxon>Pezizomycotina</taxon>
        <taxon>Sordariomycetes</taxon>
        <taxon>Sordariomycetidae</taxon>
        <taxon>Sordariales</taxon>
        <taxon>Lasiosphaeriaceae</taxon>
        <taxon>Lasiosphaeria</taxon>
    </lineage>
</organism>
<feature type="chain" id="PRO_5042237214" evidence="2">
    <location>
        <begin position="23"/>
        <end position="455"/>
    </location>
</feature>
<keyword evidence="4" id="KW-1185">Reference proteome</keyword>
<feature type="region of interest" description="Disordered" evidence="1">
    <location>
        <begin position="240"/>
        <end position="278"/>
    </location>
</feature>
<feature type="compositionally biased region" description="Basic and acidic residues" evidence="1">
    <location>
        <begin position="325"/>
        <end position="336"/>
    </location>
</feature>
<feature type="signal peptide" evidence="2">
    <location>
        <begin position="1"/>
        <end position="22"/>
    </location>
</feature>
<evidence type="ECO:0000256" key="1">
    <source>
        <dbReference type="SAM" id="MobiDB-lite"/>
    </source>
</evidence>
<protein>
    <submittedName>
        <fullName evidence="3">Uncharacterized protein</fullName>
    </submittedName>
</protein>
<feature type="region of interest" description="Disordered" evidence="1">
    <location>
        <begin position="311"/>
        <end position="351"/>
    </location>
</feature>
<proteinExistence type="predicted"/>
<feature type="compositionally biased region" description="Basic and acidic residues" evidence="1">
    <location>
        <begin position="240"/>
        <end position="250"/>
    </location>
</feature>
<feature type="region of interest" description="Disordered" evidence="1">
    <location>
        <begin position="417"/>
        <end position="455"/>
    </location>
</feature>
<evidence type="ECO:0000313" key="3">
    <source>
        <dbReference type="EMBL" id="KAK3377248.1"/>
    </source>
</evidence>
<evidence type="ECO:0000256" key="2">
    <source>
        <dbReference type="SAM" id="SignalP"/>
    </source>
</evidence>
<gene>
    <name evidence="3" type="ORF">B0T24DRAFT_719439</name>
</gene>
<dbReference type="AlphaFoldDB" id="A0AAE0NBJ0"/>
<reference evidence="3" key="1">
    <citation type="journal article" date="2023" name="Mol. Phylogenet. Evol.">
        <title>Genome-scale phylogeny and comparative genomics of the fungal order Sordariales.</title>
        <authorList>
            <person name="Hensen N."/>
            <person name="Bonometti L."/>
            <person name="Westerberg I."/>
            <person name="Brannstrom I.O."/>
            <person name="Guillou S."/>
            <person name="Cros-Aarteil S."/>
            <person name="Calhoun S."/>
            <person name="Haridas S."/>
            <person name="Kuo A."/>
            <person name="Mondo S."/>
            <person name="Pangilinan J."/>
            <person name="Riley R."/>
            <person name="LaButti K."/>
            <person name="Andreopoulos B."/>
            <person name="Lipzen A."/>
            <person name="Chen C."/>
            <person name="Yan M."/>
            <person name="Daum C."/>
            <person name="Ng V."/>
            <person name="Clum A."/>
            <person name="Steindorff A."/>
            <person name="Ohm R.A."/>
            <person name="Martin F."/>
            <person name="Silar P."/>
            <person name="Natvig D.O."/>
            <person name="Lalanne C."/>
            <person name="Gautier V."/>
            <person name="Ament-Velasquez S.L."/>
            <person name="Kruys A."/>
            <person name="Hutchinson M.I."/>
            <person name="Powell A.J."/>
            <person name="Barry K."/>
            <person name="Miller A.N."/>
            <person name="Grigoriev I.V."/>
            <person name="Debuchy R."/>
            <person name="Gladieux P."/>
            <person name="Hiltunen Thoren M."/>
            <person name="Johannesson H."/>
        </authorList>
    </citation>
    <scope>NUCLEOTIDE SEQUENCE</scope>
    <source>
        <strain evidence="3">CBS 958.72</strain>
    </source>
</reference>
<reference evidence="3" key="2">
    <citation type="submission" date="2023-06" db="EMBL/GenBank/DDBJ databases">
        <authorList>
            <consortium name="Lawrence Berkeley National Laboratory"/>
            <person name="Haridas S."/>
            <person name="Hensen N."/>
            <person name="Bonometti L."/>
            <person name="Westerberg I."/>
            <person name="Brannstrom I.O."/>
            <person name="Guillou S."/>
            <person name="Cros-Aarteil S."/>
            <person name="Calhoun S."/>
            <person name="Kuo A."/>
            <person name="Mondo S."/>
            <person name="Pangilinan J."/>
            <person name="Riley R."/>
            <person name="Labutti K."/>
            <person name="Andreopoulos B."/>
            <person name="Lipzen A."/>
            <person name="Chen C."/>
            <person name="Yanf M."/>
            <person name="Daum C."/>
            <person name="Ng V."/>
            <person name="Clum A."/>
            <person name="Steindorff A."/>
            <person name="Ohm R."/>
            <person name="Martin F."/>
            <person name="Silar P."/>
            <person name="Natvig D."/>
            <person name="Lalanne C."/>
            <person name="Gautier V."/>
            <person name="Ament-Velasquez S.L."/>
            <person name="Kruys A."/>
            <person name="Hutchinson M.I."/>
            <person name="Powell A.J."/>
            <person name="Barry K."/>
            <person name="Miller A.N."/>
            <person name="Grigoriev I.V."/>
            <person name="Debuchy R."/>
            <person name="Gladieux P."/>
            <person name="Thoren M.H."/>
            <person name="Johannesson H."/>
        </authorList>
    </citation>
    <scope>NUCLEOTIDE SEQUENCE</scope>
    <source>
        <strain evidence="3">CBS 958.72</strain>
    </source>
</reference>
<feature type="compositionally biased region" description="Acidic residues" evidence="1">
    <location>
        <begin position="425"/>
        <end position="455"/>
    </location>
</feature>
<name>A0AAE0NBJ0_9PEZI</name>
<feature type="compositionally biased region" description="Basic and acidic residues" evidence="1">
    <location>
        <begin position="259"/>
        <end position="278"/>
    </location>
</feature>
<evidence type="ECO:0000313" key="4">
    <source>
        <dbReference type="Proteomes" id="UP001287356"/>
    </source>
</evidence>
<comment type="caution">
    <text evidence="3">The sequence shown here is derived from an EMBL/GenBank/DDBJ whole genome shotgun (WGS) entry which is preliminary data.</text>
</comment>